<reference evidence="1 2" key="1">
    <citation type="submission" date="2019-04" db="EMBL/GenBank/DDBJ databases">
        <title>Flavobacterium sp. strain DS2-A Genome sequencing and assembly.</title>
        <authorList>
            <person name="Kim I."/>
        </authorList>
    </citation>
    <scope>NUCLEOTIDE SEQUENCE [LARGE SCALE GENOMIC DNA]</scope>
    <source>
        <strain evidence="1 2">DS2-A</strain>
    </source>
</reference>
<dbReference type="EMBL" id="SRLH01000001">
    <property type="protein sequence ID" value="TGD59549.1"/>
    <property type="molecule type" value="Genomic_DNA"/>
</dbReference>
<dbReference type="OrthoDB" id="1376522at2"/>
<gene>
    <name evidence="1" type="ORF">E4635_01030</name>
</gene>
<dbReference type="AlphaFoldDB" id="A0A4Z0LCC9"/>
<accession>A0A4Z0LCC9</accession>
<dbReference type="RefSeq" id="WP_135524756.1">
    <property type="nucleotide sequence ID" value="NZ_SRLH01000001.1"/>
</dbReference>
<keyword evidence="2" id="KW-1185">Reference proteome</keyword>
<sequence>MTYDMLGAYSFEQINATDFLVSFQIPDNTFFNLSETSGEYTIAIKLNPGEKEPSTTFRGDTVTIPYISNVLDVTFEQYEKSGSIIRKPRTTIEE</sequence>
<evidence type="ECO:0000313" key="1">
    <source>
        <dbReference type="EMBL" id="TGD59549.1"/>
    </source>
</evidence>
<dbReference type="Proteomes" id="UP000297407">
    <property type="component" value="Unassembled WGS sequence"/>
</dbReference>
<comment type="caution">
    <text evidence="1">The sequence shown here is derived from an EMBL/GenBank/DDBJ whole genome shotgun (WGS) entry which is preliminary data.</text>
</comment>
<name>A0A4Z0LCC9_9FLAO</name>
<proteinExistence type="predicted"/>
<evidence type="ECO:0000313" key="2">
    <source>
        <dbReference type="Proteomes" id="UP000297407"/>
    </source>
</evidence>
<protein>
    <submittedName>
        <fullName evidence="1">Uncharacterized protein</fullName>
    </submittedName>
</protein>
<organism evidence="1 2">
    <name type="scientific">Flavobacterium humi</name>
    <dbReference type="NCBI Taxonomy" id="2562683"/>
    <lineage>
        <taxon>Bacteria</taxon>
        <taxon>Pseudomonadati</taxon>
        <taxon>Bacteroidota</taxon>
        <taxon>Flavobacteriia</taxon>
        <taxon>Flavobacteriales</taxon>
        <taxon>Flavobacteriaceae</taxon>
        <taxon>Flavobacterium</taxon>
    </lineage>
</organism>